<dbReference type="GO" id="GO:0008700">
    <property type="term" value="F:(R,S)-4-hydroxy-2-oxoglutarate aldolase activity"/>
    <property type="evidence" value="ECO:0007669"/>
    <property type="project" value="UniProtKB-EC"/>
</dbReference>
<comment type="caution">
    <text evidence="6">The sequence shown here is derived from an EMBL/GenBank/DDBJ whole genome shotgun (WGS) entry which is preliminary data.</text>
</comment>
<dbReference type="InterPro" id="IPR000887">
    <property type="entry name" value="Aldlse_KDPG_KHG"/>
</dbReference>
<dbReference type="InterPro" id="IPR013785">
    <property type="entry name" value="Aldolase_TIM"/>
</dbReference>
<dbReference type="PANTHER" id="PTHR30246:SF1">
    <property type="entry name" value="2-DEHYDRO-3-DEOXY-6-PHOSPHOGALACTONATE ALDOLASE-RELATED"/>
    <property type="match status" value="1"/>
</dbReference>
<keyword evidence="5" id="KW-0119">Carbohydrate metabolism</keyword>
<comment type="subunit">
    <text evidence="3">Homotrimer.</text>
</comment>
<dbReference type="EMBL" id="JAPKNK010000013">
    <property type="protein sequence ID" value="MCX5571920.1"/>
    <property type="molecule type" value="Genomic_DNA"/>
</dbReference>
<dbReference type="GO" id="GO:0008675">
    <property type="term" value="F:2-dehydro-3-deoxy-phosphogluconate aldolase activity"/>
    <property type="evidence" value="ECO:0007669"/>
    <property type="project" value="UniProtKB-EC"/>
</dbReference>
<dbReference type="PANTHER" id="PTHR30246">
    <property type="entry name" value="2-KETO-3-DEOXY-6-PHOSPHOGLUCONATE ALDOLASE"/>
    <property type="match status" value="1"/>
</dbReference>
<reference evidence="6" key="1">
    <citation type="submission" date="2022-11" db="EMBL/GenBank/DDBJ databases">
        <title>Biodiversity and phylogenetic relationships of bacteria.</title>
        <authorList>
            <person name="Machado R.A.R."/>
            <person name="Bhat A."/>
            <person name="Loulou A."/>
            <person name="Kallel S."/>
        </authorList>
    </citation>
    <scope>NUCLEOTIDE SEQUENCE</scope>
    <source>
        <strain evidence="6">K-TC2</strain>
    </source>
</reference>
<dbReference type="AlphaFoldDB" id="A0A9X3E544"/>
<evidence type="ECO:0000256" key="1">
    <source>
        <dbReference type="ARBA" id="ARBA00004761"/>
    </source>
</evidence>
<evidence type="ECO:0000256" key="2">
    <source>
        <dbReference type="ARBA" id="ARBA00006906"/>
    </source>
</evidence>
<evidence type="ECO:0000313" key="7">
    <source>
        <dbReference type="Proteomes" id="UP001144805"/>
    </source>
</evidence>
<dbReference type="EC" id="4.1.2.14" evidence="6"/>
<dbReference type="CDD" id="cd00452">
    <property type="entry name" value="KDPG_aldolase"/>
    <property type="match status" value="1"/>
</dbReference>
<sequence>MTPDILEPKLRRAAIMPIVQPRSVDFVLSLVAELAAGGAEAIEIVMRSEAALPAIEACRRAFPELLIGAGTILTNEHYDAAVQAGAQFGISPGFLPSVCAHASKGPITLVPGVQTASEVMAAQAAGFDLLKFYPSEPAGGTVVLADFANIFTSATFMPSGKIQLSHLAGYARLRNITSVGGSWMYAEGSTESVRDRMAASLAAMHSVRG</sequence>
<proteinExistence type="inferred from homology"/>
<dbReference type="Pfam" id="PF01081">
    <property type="entry name" value="Aldolase"/>
    <property type="match status" value="1"/>
</dbReference>
<keyword evidence="7" id="KW-1185">Reference proteome</keyword>
<dbReference type="NCBIfam" id="TIGR01182">
    <property type="entry name" value="eda"/>
    <property type="match status" value="1"/>
</dbReference>
<gene>
    <name evidence="6" type="primary">eda</name>
    <name evidence="6" type="ORF">OSH07_22155</name>
</gene>
<protein>
    <submittedName>
        <fullName evidence="6">Bifunctional 4-hydroxy-2-oxoglutarate aldolase/2-dehydro-3-deoxy-phosphogluconate aldolase</fullName>
        <ecNumber evidence="6">4.1.2.14</ecNumber>
        <ecNumber evidence="6">4.1.3.16</ecNumber>
    </submittedName>
</protein>
<dbReference type="EC" id="4.1.3.16" evidence="6"/>
<dbReference type="SUPFAM" id="SSF51569">
    <property type="entry name" value="Aldolase"/>
    <property type="match status" value="1"/>
</dbReference>
<evidence type="ECO:0000256" key="3">
    <source>
        <dbReference type="ARBA" id="ARBA00011233"/>
    </source>
</evidence>
<dbReference type="Proteomes" id="UP001144805">
    <property type="component" value="Unassembled WGS sequence"/>
</dbReference>
<comment type="similarity">
    <text evidence="2">Belongs to the KHG/KDPG aldolase family.</text>
</comment>
<name>A0A9X3E544_9HYPH</name>
<dbReference type="Gene3D" id="3.20.20.70">
    <property type="entry name" value="Aldolase class I"/>
    <property type="match status" value="1"/>
</dbReference>
<accession>A0A9X3E544</accession>
<evidence type="ECO:0000256" key="4">
    <source>
        <dbReference type="ARBA" id="ARBA00023239"/>
    </source>
</evidence>
<keyword evidence="4 6" id="KW-0456">Lyase</keyword>
<organism evidence="6 7">
    <name type="scientific">Kaistia nematophila</name>
    <dbReference type="NCBI Taxonomy" id="2994654"/>
    <lineage>
        <taxon>Bacteria</taxon>
        <taxon>Pseudomonadati</taxon>
        <taxon>Pseudomonadota</taxon>
        <taxon>Alphaproteobacteria</taxon>
        <taxon>Hyphomicrobiales</taxon>
        <taxon>Kaistiaceae</taxon>
        <taxon>Kaistia</taxon>
    </lineage>
</organism>
<evidence type="ECO:0000313" key="6">
    <source>
        <dbReference type="EMBL" id="MCX5571920.1"/>
    </source>
</evidence>
<evidence type="ECO:0000256" key="5">
    <source>
        <dbReference type="ARBA" id="ARBA00023277"/>
    </source>
</evidence>
<comment type="pathway">
    <text evidence="1">Carbohydrate acid metabolism.</text>
</comment>
<dbReference type="RefSeq" id="WP_266340882.1">
    <property type="nucleotide sequence ID" value="NZ_JAPKNK010000013.1"/>
</dbReference>